<feature type="domain" description="BAR" evidence="2">
    <location>
        <begin position="60"/>
        <end position="227"/>
    </location>
</feature>
<dbReference type="PANTHER" id="PTHR34119:SF1">
    <property type="entry name" value="OS04G0394700 PROTEIN"/>
    <property type="match status" value="1"/>
</dbReference>
<dbReference type="AlphaFoldDB" id="A0A8T1QHP6"/>
<evidence type="ECO:0000313" key="3">
    <source>
        <dbReference type="EMBL" id="KAG6653843.1"/>
    </source>
</evidence>
<keyword evidence="4" id="KW-1185">Reference proteome</keyword>
<protein>
    <recommendedName>
        <fullName evidence="2">BAR domain-containing protein</fullName>
    </recommendedName>
</protein>
<dbReference type="PANTHER" id="PTHR34119">
    <property type="entry name" value="HYDROXYPROLINE-RICH GLYCOPROTEIN-LIKE"/>
    <property type="match status" value="1"/>
</dbReference>
<dbReference type="Pfam" id="PF03114">
    <property type="entry name" value="BAR"/>
    <property type="match status" value="1"/>
</dbReference>
<reference evidence="3" key="1">
    <citation type="submission" date="2020-12" db="EMBL/GenBank/DDBJ databases">
        <title>WGS assembly of Carya illinoinensis cv. Pawnee.</title>
        <authorList>
            <person name="Platts A."/>
            <person name="Shu S."/>
            <person name="Wright S."/>
            <person name="Barry K."/>
            <person name="Edger P."/>
            <person name="Pires J.C."/>
            <person name="Schmutz J."/>
        </authorList>
    </citation>
    <scope>NUCLEOTIDE SEQUENCE</scope>
    <source>
        <tissue evidence="3">Leaf</tissue>
    </source>
</reference>
<dbReference type="Gene3D" id="1.20.1270.60">
    <property type="entry name" value="Arfaptin homology (AH) domain/BAR domain"/>
    <property type="match status" value="1"/>
</dbReference>
<name>A0A8T1QHP6_CARIL</name>
<feature type="region of interest" description="Disordered" evidence="1">
    <location>
        <begin position="488"/>
        <end position="546"/>
    </location>
</feature>
<feature type="region of interest" description="Disordered" evidence="1">
    <location>
        <begin position="152"/>
        <end position="171"/>
    </location>
</feature>
<comment type="caution">
    <text evidence="3">The sequence shown here is derived from an EMBL/GenBank/DDBJ whole genome shotgun (WGS) entry which is preliminary data.</text>
</comment>
<dbReference type="CDD" id="cd07307">
    <property type="entry name" value="BAR"/>
    <property type="match status" value="1"/>
</dbReference>
<dbReference type="InterPro" id="IPR004148">
    <property type="entry name" value="BAR_dom"/>
</dbReference>
<gene>
    <name evidence="3" type="ORF">CIPAW_05G104400</name>
</gene>
<evidence type="ECO:0000313" key="4">
    <source>
        <dbReference type="Proteomes" id="UP000811609"/>
    </source>
</evidence>
<dbReference type="EMBL" id="CM031813">
    <property type="protein sequence ID" value="KAG6653843.1"/>
    <property type="molecule type" value="Genomic_DNA"/>
</dbReference>
<sequence length="649" mass="71900">MKTPLKKLRGFGLHKHESKERKDIRPLSKLDELAQASLDMQDMRDCYDGLLSAAAATTNSAYEFSESLREMGSCLLEKTALNDDEESGKVLLMLGKVQFDLQKHIDSYRAHIVQTITSPSESLLNELRTVEEMKRQCDEKRGVYEYMITRQREKGQSRSGKGESFSMQQLESARDEYDEEAAFYVFRLKSLKQGQSRSLLTQAARHHAAQLCFFKKAVKSLEAVEPHVKLVTEQQHIDYQFSGLNDEDEAGDDDDDSNYDDDDNDNDDAYDDGELSFDYGQNDQECDVSTPRKSMELDQVDITFPQVATVEAVKENLGRLHNNSFAYRVRPGSQSAPLFAENKFDSAEKIRQIRQSSTRKLQTYVLPTPVDMKSSISAGSGNPMLHKTEATPSGRTRNLWHSSPLDPKRLEKVLVDERLFGPTDVNAHAVLDSNNTAYTRLPPPSDGLLFSHQNTLSASDPKKLKIHAFSGPLKKLVSVEHPHLYSGPLLQTSQLPSTSPKASPSASPTFMSSPKISELHELPRPPASSTSKSSRPEGLAGHSAPLGSRDQVLSLINKSGVSNVPSPLPRPPLIISRSFSIPSSSPSVATSYASKPLKNHHSIEMAEGIDSPPLTPLDLSRNWPSSAASETVIRVVQIRGTHTNSLATQ</sequence>
<evidence type="ECO:0000259" key="2">
    <source>
        <dbReference type="Pfam" id="PF03114"/>
    </source>
</evidence>
<dbReference type="Proteomes" id="UP000811609">
    <property type="component" value="Chromosome 5"/>
</dbReference>
<dbReference type="OrthoDB" id="1925034at2759"/>
<evidence type="ECO:0000256" key="1">
    <source>
        <dbReference type="SAM" id="MobiDB-lite"/>
    </source>
</evidence>
<feature type="region of interest" description="Disordered" evidence="1">
    <location>
        <begin position="244"/>
        <end position="293"/>
    </location>
</feature>
<dbReference type="InterPro" id="IPR027267">
    <property type="entry name" value="AH/BAR_dom_sf"/>
</dbReference>
<dbReference type="InterPro" id="IPR037488">
    <property type="entry name" value="At2g33490-like"/>
</dbReference>
<accession>A0A8T1QHP6</accession>
<organism evidence="3 4">
    <name type="scientific">Carya illinoinensis</name>
    <name type="common">Pecan</name>
    <dbReference type="NCBI Taxonomy" id="32201"/>
    <lineage>
        <taxon>Eukaryota</taxon>
        <taxon>Viridiplantae</taxon>
        <taxon>Streptophyta</taxon>
        <taxon>Embryophyta</taxon>
        <taxon>Tracheophyta</taxon>
        <taxon>Spermatophyta</taxon>
        <taxon>Magnoliopsida</taxon>
        <taxon>eudicotyledons</taxon>
        <taxon>Gunneridae</taxon>
        <taxon>Pentapetalae</taxon>
        <taxon>rosids</taxon>
        <taxon>fabids</taxon>
        <taxon>Fagales</taxon>
        <taxon>Juglandaceae</taxon>
        <taxon>Carya</taxon>
    </lineage>
</organism>
<feature type="compositionally biased region" description="Low complexity" evidence="1">
    <location>
        <begin position="496"/>
        <end position="509"/>
    </location>
</feature>
<dbReference type="SUPFAM" id="SSF103657">
    <property type="entry name" value="BAR/IMD domain-like"/>
    <property type="match status" value="1"/>
</dbReference>
<feature type="compositionally biased region" description="Acidic residues" evidence="1">
    <location>
        <begin position="245"/>
        <end position="275"/>
    </location>
</feature>
<dbReference type="GO" id="GO:0005737">
    <property type="term" value="C:cytoplasm"/>
    <property type="evidence" value="ECO:0007669"/>
    <property type="project" value="InterPro"/>
</dbReference>
<proteinExistence type="predicted"/>